<accession>A0A9W6JYI0</accession>
<dbReference type="PRINTS" id="PR00344">
    <property type="entry name" value="BCTRLSENSOR"/>
</dbReference>
<dbReference type="InterPro" id="IPR050428">
    <property type="entry name" value="TCS_sensor_his_kinase"/>
</dbReference>
<dbReference type="RefSeq" id="WP_213364755.1">
    <property type="nucleotide sequence ID" value="NZ_BSFM01000014.1"/>
</dbReference>
<evidence type="ECO:0000256" key="7">
    <source>
        <dbReference type="ARBA" id="ARBA00022777"/>
    </source>
</evidence>
<dbReference type="GO" id="GO:0004673">
    <property type="term" value="F:protein histidine kinase activity"/>
    <property type="evidence" value="ECO:0007669"/>
    <property type="project" value="UniProtKB-EC"/>
</dbReference>
<dbReference type="Pfam" id="PF02518">
    <property type="entry name" value="HATPase_c"/>
    <property type="match status" value="1"/>
</dbReference>
<keyword evidence="9" id="KW-0902">Two-component regulatory system</keyword>
<evidence type="ECO:0000256" key="2">
    <source>
        <dbReference type="ARBA" id="ARBA00004370"/>
    </source>
</evidence>
<evidence type="ECO:0000256" key="11">
    <source>
        <dbReference type="SAM" id="Phobius"/>
    </source>
</evidence>
<feature type="transmembrane region" description="Helical" evidence="11">
    <location>
        <begin position="171"/>
        <end position="195"/>
    </location>
</feature>
<dbReference type="InterPro" id="IPR005467">
    <property type="entry name" value="His_kinase_dom"/>
</dbReference>
<dbReference type="Proteomes" id="UP001143330">
    <property type="component" value="Unassembled WGS sequence"/>
</dbReference>
<keyword evidence="6 11" id="KW-0812">Transmembrane</keyword>
<sequence>MRSRSLALRLFVSATLVIVAVLAVTGFVLSTAYQQAVERAFDRRLDVYLKTIVADVANSTAGQMPEPTTLGDPIFSFPLSGWYWQITRLDRTAKEVKTSRSMPEGTLPLLVDKGTGADLTGLREDYAKGPAAQRLRIVERVVDLGEDGRYAIAVAADAGEIDDEVEGFDTALIVTLAVLGLVFLMTVAFQVLFGLRPLKRMLTALAAVREGRAERLEGDYPVEVAPVVAEMNALIDTNREIVERARTHVGNLAHALKTPISVLQNEAGRMLAGTPDSVLATKVQEQAEVMKGQVAHHLERARIAARAQVVTTVEEVGPVVEKLAASLGKVYRRRGIDVETEIAGGARFRGERQDLEEIIGNLVDNGCKWARTLVEVSVGPAVEGPGRRAVFEIVIDDDGPGLTEAQRGEAMKRGRRLDETQPGSGLGLSIVSELVGLYGGSLALDRSPFGGLRCVVRLPAA</sequence>
<proteinExistence type="predicted"/>
<dbReference type="GO" id="GO:0000160">
    <property type="term" value="P:phosphorelay signal transduction system"/>
    <property type="evidence" value="ECO:0007669"/>
    <property type="project" value="UniProtKB-KW"/>
</dbReference>
<dbReference type="GO" id="GO:0005886">
    <property type="term" value="C:plasma membrane"/>
    <property type="evidence" value="ECO:0007669"/>
    <property type="project" value="TreeGrafter"/>
</dbReference>
<feature type="domain" description="HAMP" evidence="13">
    <location>
        <begin position="192"/>
        <end position="243"/>
    </location>
</feature>
<name>A0A9W6JYI0_9HYPH</name>
<evidence type="ECO:0000256" key="8">
    <source>
        <dbReference type="ARBA" id="ARBA00022989"/>
    </source>
</evidence>
<keyword evidence="10 11" id="KW-0472">Membrane</keyword>
<keyword evidence="5" id="KW-0808">Transferase</keyword>
<organism evidence="14 15">
    <name type="scientific">Ancylobacter defluvii</name>
    <dbReference type="NCBI Taxonomy" id="1282440"/>
    <lineage>
        <taxon>Bacteria</taxon>
        <taxon>Pseudomonadati</taxon>
        <taxon>Pseudomonadota</taxon>
        <taxon>Alphaproteobacteria</taxon>
        <taxon>Hyphomicrobiales</taxon>
        <taxon>Xanthobacteraceae</taxon>
        <taxon>Ancylobacter</taxon>
    </lineage>
</organism>
<evidence type="ECO:0000313" key="14">
    <source>
        <dbReference type="EMBL" id="GLK84906.1"/>
    </source>
</evidence>
<keyword evidence="15" id="KW-1185">Reference proteome</keyword>
<dbReference type="InterPro" id="IPR003660">
    <property type="entry name" value="HAMP_dom"/>
</dbReference>
<gene>
    <name evidence="14" type="ORF">GCM10017653_29760</name>
</gene>
<evidence type="ECO:0000256" key="5">
    <source>
        <dbReference type="ARBA" id="ARBA00022679"/>
    </source>
</evidence>
<evidence type="ECO:0000259" key="12">
    <source>
        <dbReference type="PROSITE" id="PS50109"/>
    </source>
</evidence>
<evidence type="ECO:0000256" key="9">
    <source>
        <dbReference type="ARBA" id="ARBA00023012"/>
    </source>
</evidence>
<dbReference type="InterPro" id="IPR036890">
    <property type="entry name" value="HATPase_C_sf"/>
</dbReference>
<reference evidence="14" key="1">
    <citation type="journal article" date="2014" name="Int. J. Syst. Evol. Microbiol.">
        <title>Complete genome sequence of Corynebacterium casei LMG S-19264T (=DSM 44701T), isolated from a smear-ripened cheese.</title>
        <authorList>
            <consortium name="US DOE Joint Genome Institute (JGI-PGF)"/>
            <person name="Walter F."/>
            <person name="Albersmeier A."/>
            <person name="Kalinowski J."/>
            <person name="Ruckert C."/>
        </authorList>
    </citation>
    <scope>NUCLEOTIDE SEQUENCE</scope>
    <source>
        <strain evidence="14">VKM B-2789</strain>
    </source>
</reference>
<keyword evidence="8 11" id="KW-1133">Transmembrane helix</keyword>
<dbReference type="EMBL" id="BSFM01000014">
    <property type="protein sequence ID" value="GLK84906.1"/>
    <property type="molecule type" value="Genomic_DNA"/>
</dbReference>
<dbReference type="SUPFAM" id="SSF55874">
    <property type="entry name" value="ATPase domain of HSP90 chaperone/DNA topoisomerase II/histidine kinase"/>
    <property type="match status" value="1"/>
</dbReference>
<dbReference type="SMART" id="SM00387">
    <property type="entry name" value="HATPase_c"/>
    <property type="match status" value="1"/>
</dbReference>
<evidence type="ECO:0000256" key="6">
    <source>
        <dbReference type="ARBA" id="ARBA00022692"/>
    </source>
</evidence>
<dbReference type="PANTHER" id="PTHR45436:SF5">
    <property type="entry name" value="SENSOR HISTIDINE KINASE TRCS"/>
    <property type="match status" value="1"/>
</dbReference>
<dbReference type="InterPro" id="IPR003594">
    <property type="entry name" value="HATPase_dom"/>
</dbReference>
<dbReference type="PROSITE" id="PS50109">
    <property type="entry name" value="HIS_KIN"/>
    <property type="match status" value="1"/>
</dbReference>
<protein>
    <recommendedName>
        <fullName evidence="3">histidine kinase</fullName>
        <ecNumber evidence="3">2.7.13.3</ecNumber>
    </recommendedName>
</protein>
<evidence type="ECO:0000256" key="10">
    <source>
        <dbReference type="ARBA" id="ARBA00023136"/>
    </source>
</evidence>
<dbReference type="AlphaFoldDB" id="A0A9W6JYI0"/>
<reference evidence="14" key="2">
    <citation type="submission" date="2023-01" db="EMBL/GenBank/DDBJ databases">
        <authorList>
            <person name="Sun Q."/>
            <person name="Evtushenko L."/>
        </authorList>
    </citation>
    <scope>NUCLEOTIDE SEQUENCE</scope>
    <source>
        <strain evidence="14">VKM B-2789</strain>
    </source>
</reference>
<dbReference type="Gene3D" id="1.10.287.130">
    <property type="match status" value="1"/>
</dbReference>
<evidence type="ECO:0000256" key="1">
    <source>
        <dbReference type="ARBA" id="ARBA00000085"/>
    </source>
</evidence>
<evidence type="ECO:0000256" key="4">
    <source>
        <dbReference type="ARBA" id="ARBA00022553"/>
    </source>
</evidence>
<dbReference type="PROSITE" id="PS50885">
    <property type="entry name" value="HAMP"/>
    <property type="match status" value="1"/>
</dbReference>
<dbReference type="InterPro" id="IPR004358">
    <property type="entry name" value="Sig_transdc_His_kin-like_C"/>
</dbReference>
<evidence type="ECO:0000259" key="13">
    <source>
        <dbReference type="PROSITE" id="PS50885"/>
    </source>
</evidence>
<comment type="catalytic activity">
    <reaction evidence="1">
        <text>ATP + protein L-histidine = ADP + protein N-phospho-L-histidine.</text>
        <dbReference type="EC" id="2.7.13.3"/>
    </reaction>
</comment>
<dbReference type="Gene3D" id="3.30.565.10">
    <property type="entry name" value="Histidine kinase-like ATPase, C-terminal domain"/>
    <property type="match status" value="1"/>
</dbReference>
<feature type="domain" description="Histidine kinase" evidence="12">
    <location>
        <begin position="251"/>
        <end position="461"/>
    </location>
</feature>
<keyword evidence="4" id="KW-0597">Phosphoprotein</keyword>
<evidence type="ECO:0000313" key="15">
    <source>
        <dbReference type="Proteomes" id="UP001143330"/>
    </source>
</evidence>
<dbReference type="EC" id="2.7.13.3" evidence="3"/>
<keyword evidence="7" id="KW-0418">Kinase</keyword>
<comment type="subcellular location">
    <subcellularLocation>
        <location evidence="2">Membrane</location>
    </subcellularLocation>
</comment>
<comment type="caution">
    <text evidence="14">The sequence shown here is derived from an EMBL/GenBank/DDBJ whole genome shotgun (WGS) entry which is preliminary data.</text>
</comment>
<dbReference type="PANTHER" id="PTHR45436">
    <property type="entry name" value="SENSOR HISTIDINE KINASE YKOH"/>
    <property type="match status" value="1"/>
</dbReference>
<evidence type="ECO:0000256" key="3">
    <source>
        <dbReference type="ARBA" id="ARBA00012438"/>
    </source>
</evidence>